<protein>
    <submittedName>
        <fullName evidence="2">PpsA protein</fullName>
    </submittedName>
</protein>
<feature type="region of interest" description="Disordered" evidence="1">
    <location>
        <begin position="537"/>
        <end position="574"/>
    </location>
</feature>
<evidence type="ECO:0000313" key="2">
    <source>
        <dbReference type="EMBL" id="CAE7241394.1"/>
    </source>
</evidence>
<dbReference type="AlphaFoldDB" id="A0A812LI52"/>
<name>A0A812LI52_9DINO</name>
<comment type="caution">
    <text evidence="2">The sequence shown here is derived from an EMBL/GenBank/DDBJ whole genome shotgun (WGS) entry which is preliminary data.</text>
</comment>
<reference evidence="2" key="1">
    <citation type="submission" date="2021-02" db="EMBL/GenBank/DDBJ databases">
        <authorList>
            <person name="Dougan E. K."/>
            <person name="Rhodes N."/>
            <person name="Thang M."/>
            <person name="Chan C."/>
        </authorList>
    </citation>
    <scope>NUCLEOTIDE SEQUENCE</scope>
</reference>
<evidence type="ECO:0000256" key="1">
    <source>
        <dbReference type="SAM" id="MobiDB-lite"/>
    </source>
</evidence>
<evidence type="ECO:0000313" key="3">
    <source>
        <dbReference type="Proteomes" id="UP000604046"/>
    </source>
</evidence>
<proteinExistence type="predicted"/>
<accession>A0A812LI52</accession>
<dbReference type="EMBL" id="CAJNDS010000937">
    <property type="protein sequence ID" value="CAE7241394.1"/>
    <property type="molecule type" value="Genomic_DNA"/>
</dbReference>
<sequence length="656" mass="72751">MAFSDTVREHLSSEAATWLLALGCCSSLDVAYMWADGGALYSDYASTCPQDFAGACQLVAFWSRCHRLSSIDVATCSSEVQLCRRSILPFGPRTLQGHEPLLQARPKGAARALVPWRVSSQPVATTIAQRDRPLRPSDSLRKKCVALFVVLYQYILDAAEIGFPVLNLSDADEVWRATQLVLGGAMRLSEGHIATITAGLKRWIRFAVAHSVDIRRPHARDLASFLQEVSKGGPTAAASLWQMFRWLRSNVGAEFDVEHFLVRPFRLHAPGHVQQQRDELEPWEFANMLICAAELTGCPRTLAAPCLVSAASCIRFRHMQRSVFFRDHGAWLEFRCAMGKSRRQGVRPPYHWALPQLVFEGFDLLAEICSVVVRQSKAGADFLWPRPVLTPEELWQVVELTPLDVGRQLSPSRFMEFFRGLLSRCGLPAEEVARAGYNRLRRFLPTGGSTLGLDEISMQAIGSWTEPAQAQQGAKRQKLMSTHYAGNKLDNSLQAKQQVLQAVVRAIRRMQGHRKGSPQLFPSQSLLWSHVTAPSLSAPRGHAPKKDSAATSEISSSQSSSSSSGEAEDLSSSGEEVLPVADVDDWAWFQQRAKFHVVQCRDDGERLVPFCRKAAFPQDPTRTGSGLPPMEGAVCQRCLRSVPKLLKARLLESRGL</sequence>
<keyword evidence="3" id="KW-1185">Reference proteome</keyword>
<dbReference type="OrthoDB" id="435575at2759"/>
<feature type="compositionally biased region" description="Low complexity" evidence="1">
    <location>
        <begin position="549"/>
        <end position="574"/>
    </location>
</feature>
<organism evidence="2 3">
    <name type="scientific">Symbiodinium natans</name>
    <dbReference type="NCBI Taxonomy" id="878477"/>
    <lineage>
        <taxon>Eukaryota</taxon>
        <taxon>Sar</taxon>
        <taxon>Alveolata</taxon>
        <taxon>Dinophyceae</taxon>
        <taxon>Suessiales</taxon>
        <taxon>Symbiodiniaceae</taxon>
        <taxon>Symbiodinium</taxon>
    </lineage>
</organism>
<dbReference type="Proteomes" id="UP000604046">
    <property type="component" value="Unassembled WGS sequence"/>
</dbReference>
<gene>
    <name evidence="2" type="primary">ppsA</name>
    <name evidence="2" type="ORF">SNAT2548_LOCUS10905</name>
</gene>